<feature type="compositionally biased region" description="Basic residues" evidence="1">
    <location>
        <begin position="66"/>
        <end position="75"/>
    </location>
</feature>
<gene>
    <name evidence="2" type="ORF">CAK95_28440</name>
</gene>
<evidence type="ECO:0000313" key="2">
    <source>
        <dbReference type="EMBL" id="ARQ02600.1"/>
    </source>
</evidence>
<evidence type="ECO:0000313" key="3">
    <source>
        <dbReference type="Proteomes" id="UP000194137"/>
    </source>
</evidence>
<accession>A0A1W6ZZ51</accession>
<dbReference type="EMBL" id="CP021112">
    <property type="protein sequence ID" value="ARQ02600.1"/>
    <property type="molecule type" value="Genomic_DNA"/>
</dbReference>
<dbReference type="Proteomes" id="UP000194137">
    <property type="component" value="Chromosome"/>
</dbReference>
<organism evidence="2 3">
    <name type="scientific">Pseudorhodoplanes sinuspersici</name>
    <dbReference type="NCBI Taxonomy" id="1235591"/>
    <lineage>
        <taxon>Bacteria</taxon>
        <taxon>Pseudomonadati</taxon>
        <taxon>Pseudomonadota</taxon>
        <taxon>Alphaproteobacteria</taxon>
        <taxon>Hyphomicrobiales</taxon>
        <taxon>Pseudorhodoplanes</taxon>
    </lineage>
</organism>
<name>A0A1W6ZZ51_9HYPH</name>
<evidence type="ECO:0000256" key="1">
    <source>
        <dbReference type="SAM" id="MobiDB-lite"/>
    </source>
</evidence>
<protein>
    <submittedName>
        <fullName evidence="2">Uncharacterized protein</fullName>
    </submittedName>
</protein>
<sequence length="103" mass="11665">MTALAITMSDAVLQFLELLRSGEGVAEQAQRILASYRCQEADMSKVKLVKRVRGMLSNGTATELRRRAKDARRRAGTSTNDMDRLVQIRRARDFEKLAEEAEH</sequence>
<proteinExistence type="predicted"/>
<reference evidence="2 3" key="1">
    <citation type="submission" date="2017-05" db="EMBL/GenBank/DDBJ databases">
        <title>Full genome sequence of Pseudorhodoplanes sinuspersici.</title>
        <authorList>
            <person name="Dastgheib S.M.M."/>
            <person name="Shavandi M."/>
            <person name="Tirandaz H."/>
        </authorList>
    </citation>
    <scope>NUCLEOTIDE SEQUENCE [LARGE SCALE GENOMIC DNA]</scope>
    <source>
        <strain evidence="2 3">RIPI110</strain>
    </source>
</reference>
<keyword evidence="3" id="KW-1185">Reference proteome</keyword>
<dbReference type="KEGG" id="psin:CAK95_28440"/>
<dbReference type="AlphaFoldDB" id="A0A1W6ZZ51"/>
<feature type="region of interest" description="Disordered" evidence="1">
    <location>
        <begin position="60"/>
        <end position="82"/>
    </location>
</feature>